<evidence type="ECO:0000259" key="8">
    <source>
        <dbReference type="Pfam" id="PF12804"/>
    </source>
</evidence>
<dbReference type="EMBL" id="CP022132">
    <property type="protein sequence ID" value="ASG67175.1"/>
    <property type="molecule type" value="Genomic_DNA"/>
</dbReference>
<keyword evidence="6" id="KW-0342">GTP-binding</keyword>
<evidence type="ECO:0000313" key="9">
    <source>
        <dbReference type="EMBL" id="ASG67175.1"/>
    </source>
</evidence>
<evidence type="ECO:0000256" key="6">
    <source>
        <dbReference type="ARBA" id="ARBA00023134"/>
    </source>
</evidence>
<dbReference type="SUPFAM" id="SSF53448">
    <property type="entry name" value="Nucleotide-diphospho-sugar transferases"/>
    <property type="match status" value="1"/>
</dbReference>
<sequence>MSISTKKYAGIILAGGLSSRMGKDKSYLNINGKTFLQKSYETLHSVLGDHVYISGHYQGYKCLSDKYPKSGPASAILGISDYLLEDGYKKVVIIPVDMPYIEKSTILKGFERLAKFEAKAVIFDSYFLPCWLDIRNLNKAATTIQSPQNISIKKLLFDNMDCISIQSENIYAKNFININTPNDFNMLNGDKSK</sequence>
<keyword evidence="10" id="KW-1185">Reference proteome</keyword>
<keyword evidence="4" id="KW-0547">Nucleotide-binding</keyword>
<keyword evidence="7" id="KW-0501">Molybdenum cofactor biosynthesis</keyword>
<dbReference type="InterPro" id="IPR025877">
    <property type="entry name" value="MobA-like_NTP_Trfase"/>
</dbReference>
<dbReference type="PANTHER" id="PTHR19136:SF81">
    <property type="entry name" value="MOLYBDENUM COFACTOR GUANYLYLTRANSFERASE"/>
    <property type="match status" value="1"/>
</dbReference>
<dbReference type="Proteomes" id="UP000249910">
    <property type="component" value="Chromosome"/>
</dbReference>
<dbReference type="Pfam" id="PF12804">
    <property type="entry name" value="NTP_transf_3"/>
    <property type="match status" value="1"/>
</dbReference>
<dbReference type="Gene3D" id="3.90.550.10">
    <property type="entry name" value="Spore Coat Polysaccharide Biosynthesis Protein SpsA, Chain A"/>
    <property type="match status" value="1"/>
</dbReference>
<dbReference type="CDD" id="cd02503">
    <property type="entry name" value="MobA"/>
    <property type="match status" value="1"/>
</dbReference>
<evidence type="ECO:0000256" key="4">
    <source>
        <dbReference type="ARBA" id="ARBA00022741"/>
    </source>
</evidence>
<evidence type="ECO:0000313" key="10">
    <source>
        <dbReference type="Proteomes" id="UP000249910"/>
    </source>
</evidence>
<evidence type="ECO:0000256" key="1">
    <source>
        <dbReference type="ARBA" id="ARBA00022490"/>
    </source>
</evidence>
<keyword evidence="1" id="KW-0963">Cytoplasm</keyword>
<evidence type="ECO:0000256" key="7">
    <source>
        <dbReference type="ARBA" id="ARBA00023150"/>
    </source>
</evidence>
<name>A0ABM6LX04_9GAMM</name>
<keyword evidence="3" id="KW-0479">Metal-binding</keyword>
<keyword evidence="5" id="KW-0460">Magnesium</keyword>
<feature type="domain" description="MobA-like NTP transferase" evidence="8">
    <location>
        <begin position="10"/>
        <end position="123"/>
    </location>
</feature>
<evidence type="ECO:0000256" key="2">
    <source>
        <dbReference type="ARBA" id="ARBA00022679"/>
    </source>
</evidence>
<proteinExistence type="predicted"/>
<reference evidence="9 10" key="1">
    <citation type="submission" date="2017-06" db="EMBL/GenBank/DDBJ databases">
        <title>Complete genome of Francisella halioticida.</title>
        <authorList>
            <person name="Sjodin A."/>
        </authorList>
    </citation>
    <scope>NUCLEOTIDE SEQUENCE [LARGE SCALE GENOMIC DNA]</scope>
    <source>
        <strain evidence="9 10">DSM 23729</strain>
    </source>
</reference>
<dbReference type="InterPro" id="IPR029044">
    <property type="entry name" value="Nucleotide-diphossugar_trans"/>
</dbReference>
<keyword evidence="2" id="KW-0808">Transferase</keyword>
<dbReference type="RefSeq" id="WP_088771731.1">
    <property type="nucleotide sequence ID" value="NZ_AP023082.1"/>
</dbReference>
<protein>
    <recommendedName>
        <fullName evidence="8">MobA-like NTP transferase domain-containing protein</fullName>
    </recommendedName>
</protein>
<gene>
    <name evidence="9" type="ORF">CDV26_01150</name>
</gene>
<dbReference type="InterPro" id="IPR013482">
    <property type="entry name" value="Molybde_CF_guanTrfase"/>
</dbReference>
<accession>A0ABM6LX04</accession>
<dbReference type="PANTHER" id="PTHR19136">
    <property type="entry name" value="MOLYBDENUM COFACTOR GUANYLYLTRANSFERASE"/>
    <property type="match status" value="1"/>
</dbReference>
<organism evidence="9 10">
    <name type="scientific">Francisella halioticida</name>
    <dbReference type="NCBI Taxonomy" id="549298"/>
    <lineage>
        <taxon>Bacteria</taxon>
        <taxon>Pseudomonadati</taxon>
        <taxon>Pseudomonadota</taxon>
        <taxon>Gammaproteobacteria</taxon>
        <taxon>Thiotrichales</taxon>
        <taxon>Francisellaceae</taxon>
        <taxon>Francisella</taxon>
    </lineage>
</organism>
<evidence type="ECO:0000256" key="5">
    <source>
        <dbReference type="ARBA" id="ARBA00022842"/>
    </source>
</evidence>
<evidence type="ECO:0000256" key="3">
    <source>
        <dbReference type="ARBA" id="ARBA00022723"/>
    </source>
</evidence>